<sequence>MRNSRSPGHGERRVGLMNTTIKDTGELPFKPEEAPPVGALERRVLDVLWKTRQEHTTRGMVQALVATGGQKPAYTTVATVLGHLVDKALAERELTGGVWSYRATLTGCQFSAAHMVRALGETNDRQRCLARFAGMLDPQDAAFLKSLL</sequence>
<gene>
    <name evidence="5" type="ORF">FQ154_08055</name>
</gene>
<protein>
    <submittedName>
        <fullName evidence="5">BlaI/MecI/CopY family transcriptional regulator</fullName>
    </submittedName>
</protein>
<evidence type="ECO:0000256" key="1">
    <source>
        <dbReference type="ARBA" id="ARBA00011046"/>
    </source>
</evidence>
<reference evidence="5 6" key="1">
    <citation type="submission" date="2019-07" db="EMBL/GenBank/DDBJ databases">
        <title>Analysis of the biochemical properties, biological activity and biotechnological potential of siderophores and biosurfactants produced by Antarctic psychrotolerant bacteria.</title>
        <authorList>
            <person name="Styczynski M."/>
            <person name="Krucon T."/>
            <person name="Decewicz P."/>
            <person name="Dziewit L."/>
        </authorList>
    </citation>
    <scope>NUCLEOTIDE SEQUENCE [LARGE SCALE GENOMIC DNA]</scope>
    <source>
        <strain evidence="5 6">ANT_H27</strain>
    </source>
</reference>
<dbReference type="AlphaFoldDB" id="A0A5B0EEZ6"/>
<proteinExistence type="inferred from homology"/>
<comment type="caution">
    <text evidence="5">The sequence shown here is derived from an EMBL/GenBank/DDBJ whole genome shotgun (WGS) entry which is preliminary data.</text>
</comment>
<dbReference type="Proteomes" id="UP000323856">
    <property type="component" value="Unassembled WGS sequence"/>
</dbReference>
<dbReference type="InterPro" id="IPR005650">
    <property type="entry name" value="BlaI_family"/>
</dbReference>
<evidence type="ECO:0000256" key="4">
    <source>
        <dbReference type="ARBA" id="ARBA00023163"/>
    </source>
</evidence>
<dbReference type="Gene3D" id="1.10.10.10">
    <property type="entry name" value="Winged helix-like DNA-binding domain superfamily/Winged helix DNA-binding domain"/>
    <property type="match status" value="1"/>
</dbReference>
<dbReference type="InterPro" id="IPR036390">
    <property type="entry name" value="WH_DNA-bd_sf"/>
</dbReference>
<keyword evidence="4" id="KW-0804">Transcription</keyword>
<name>A0A5B0EEZ6_9MICC</name>
<evidence type="ECO:0000313" key="6">
    <source>
        <dbReference type="Proteomes" id="UP000323856"/>
    </source>
</evidence>
<accession>A0A5B0EEZ6</accession>
<dbReference type="GO" id="GO:0003677">
    <property type="term" value="F:DNA binding"/>
    <property type="evidence" value="ECO:0007669"/>
    <property type="project" value="UniProtKB-KW"/>
</dbReference>
<dbReference type="InterPro" id="IPR036388">
    <property type="entry name" value="WH-like_DNA-bd_sf"/>
</dbReference>
<dbReference type="EMBL" id="VOBL01000006">
    <property type="protein sequence ID" value="KAA0977644.1"/>
    <property type="molecule type" value="Genomic_DNA"/>
</dbReference>
<dbReference type="Pfam" id="PF03965">
    <property type="entry name" value="Penicillinase_R"/>
    <property type="match status" value="1"/>
</dbReference>
<evidence type="ECO:0000256" key="2">
    <source>
        <dbReference type="ARBA" id="ARBA00023015"/>
    </source>
</evidence>
<dbReference type="GO" id="GO:0045892">
    <property type="term" value="P:negative regulation of DNA-templated transcription"/>
    <property type="evidence" value="ECO:0007669"/>
    <property type="project" value="InterPro"/>
</dbReference>
<organism evidence="5 6">
    <name type="scientific">Paeniglutamicibacter gangotriensis</name>
    <dbReference type="NCBI Taxonomy" id="254787"/>
    <lineage>
        <taxon>Bacteria</taxon>
        <taxon>Bacillati</taxon>
        <taxon>Actinomycetota</taxon>
        <taxon>Actinomycetes</taxon>
        <taxon>Micrococcales</taxon>
        <taxon>Micrococcaceae</taxon>
        <taxon>Paeniglutamicibacter</taxon>
    </lineage>
</organism>
<dbReference type="OrthoDB" id="9813987at2"/>
<evidence type="ECO:0000256" key="3">
    <source>
        <dbReference type="ARBA" id="ARBA00023125"/>
    </source>
</evidence>
<keyword evidence="2" id="KW-0805">Transcription regulation</keyword>
<keyword evidence="3" id="KW-0238">DNA-binding</keyword>
<comment type="similarity">
    <text evidence="1">Belongs to the BlaI transcriptional regulatory family.</text>
</comment>
<evidence type="ECO:0000313" key="5">
    <source>
        <dbReference type="EMBL" id="KAA0977644.1"/>
    </source>
</evidence>
<dbReference type="SUPFAM" id="SSF46785">
    <property type="entry name" value="Winged helix' DNA-binding domain"/>
    <property type="match status" value="1"/>
</dbReference>